<dbReference type="STRING" id="98403.A0A151GUJ9"/>
<dbReference type="Pfam" id="PF11704">
    <property type="entry name" value="Folliculin"/>
    <property type="match status" value="1"/>
</dbReference>
<feature type="region of interest" description="Disordered" evidence="1">
    <location>
        <begin position="378"/>
        <end position="428"/>
    </location>
</feature>
<dbReference type="InParanoid" id="A0A151GUJ9"/>
<comment type="caution">
    <text evidence="3">The sequence shown here is derived from an EMBL/GenBank/DDBJ whole genome shotgun (WGS) entry which is preliminary data.</text>
</comment>
<reference evidence="3 4" key="1">
    <citation type="journal article" date="2016" name="Sci. Rep.">
        <title>Insights into Adaptations to a Near-Obligate Nematode Endoparasitic Lifestyle from the Finished Genome of Drechmeria coniospora.</title>
        <authorList>
            <person name="Zhang L."/>
            <person name="Zhou Z."/>
            <person name="Guo Q."/>
            <person name="Fokkens L."/>
            <person name="Miskei M."/>
            <person name="Pocsi I."/>
            <person name="Zhang W."/>
            <person name="Chen M."/>
            <person name="Wang L."/>
            <person name="Sun Y."/>
            <person name="Donzelli B.G."/>
            <person name="Gibson D.M."/>
            <person name="Nelson D.R."/>
            <person name="Luo J.G."/>
            <person name="Rep M."/>
            <person name="Liu H."/>
            <person name="Yang S."/>
            <person name="Wang J."/>
            <person name="Krasnoff S.B."/>
            <person name="Xu Y."/>
            <person name="Molnar I."/>
            <person name="Lin M."/>
        </authorList>
    </citation>
    <scope>NUCLEOTIDE SEQUENCE [LARGE SCALE GENOMIC DNA]</scope>
    <source>
        <strain evidence="3 4">ARSEF 6962</strain>
    </source>
</reference>
<feature type="compositionally biased region" description="Polar residues" evidence="1">
    <location>
        <begin position="580"/>
        <end position="598"/>
    </location>
</feature>
<dbReference type="Proteomes" id="UP000076580">
    <property type="component" value="Chromosome 01"/>
</dbReference>
<dbReference type="PANTHER" id="PTHR31441:SF2">
    <property type="entry name" value="FOLLICULIN"/>
    <property type="match status" value="1"/>
</dbReference>
<dbReference type="InterPro" id="IPR037520">
    <property type="entry name" value="Folliculin/SMCR8_longin"/>
</dbReference>
<feature type="compositionally biased region" description="Polar residues" evidence="1">
    <location>
        <begin position="384"/>
        <end position="393"/>
    </location>
</feature>
<feature type="region of interest" description="Disordered" evidence="1">
    <location>
        <begin position="575"/>
        <end position="627"/>
    </location>
</feature>
<name>A0A151GUJ9_DRECN</name>
<dbReference type="GO" id="GO:0005096">
    <property type="term" value="F:GTPase activator activity"/>
    <property type="evidence" value="ECO:0007669"/>
    <property type="project" value="InterPro"/>
</dbReference>
<evidence type="ECO:0000313" key="3">
    <source>
        <dbReference type="EMBL" id="KYK60794.1"/>
    </source>
</evidence>
<feature type="domain" description="UDENN FLCN/SMCR8-type" evidence="2">
    <location>
        <begin position="422"/>
        <end position="667"/>
    </location>
</feature>
<feature type="compositionally biased region" description="Low complexity" evidence="1">
    <location>
        <begin position="412"/>
        <end position="428"/>
    </location>
</feature>
<dbReference type="AlphaFoldDB" id="A0A151GUJ9"/>
<sequence>MQVALGCASNPTLVRRLLPPCSSAFPLLLRAPPDARRRRSLSPLPLLPLACWRLRRQHHPSPCSHTHHSRFSFTPPRPCDTFSRLMLCSARPVAAGLGSVSPTIAETEVDRLPGRPKSSASEPSCSLPSLPHGANPYPRPLATPSMAMSRPCLAALPDPSCLESPTHMTPFAPSRASVMADTLWLTERFQLCLAHYCDTHGPTPLMVTEGLRNPCSVCFEDPTTAAAPPAKPRDDGPLSTAPASSPHPPPPTPTPALGDALRDMKLGRAVPVPVADRDARPPRDAQRRNPAAVPATPLESPPDNAHPLFHQPRRDSSFRRTYDETVTKRQGPCDSCAMTLPRRQGAAAAAAAAGSGYTSPAQGPTLRTRTPIERVFGAAGHASPPNSQSSSDTDGSRAATRRIRDRTDAPPSSSRTTSCSSTSTSASSDRSAHHFHYINYTSTHEPMLADSFSLVRASCLRALSFETLPRAPSTSAPASSPQLTSSPSCVTTQSAGVAASGGAIFFGDVMAGYTTAYIFRIPDLHARGHKRIYAFLALSTEKERLAMKTFAMISAAFRDLATWIQQLAEAEAERARESSPIGSVMNTGPGTPQLQSSAFDPPPPVDRGGSSFLTGGSGFSRRMGGPGGASSLKARGLAELVGQPDFFIELHGKFVRLLLEAGITMNS</sequence>
<feature type="compositionally biased region" description="Basic and acidic residues" evidence="1">
    <location>
        <begin position="275"/>
        <end position="287"/>
    </location>
</feature>
<dbReference type="InterPro" id="IPR037521">
    <property type="entry name" value="FLCN/SMCR8_DENN"/>
</dbReference>
<feature type="compositionally biased region" description="Basic and acidic residues" evidence="1">
    <location>
        <begin position="312"/>
        <end position="327"/>
    </location>
</feature>
<feature type="compositionally biased region" description="Low complexity" evidence="1">
    <location>
        <begin position="116"/>
        <end position="131"/>
    </location>
</feature>
<dbReference type="EMBL" id="LAYC01000001">
    <property type="protein sequence ID" value="KYK60794.1"/>
    <property type="molecule type" value="Genomic_DNA"/>
</dbReference>
<evidence type="ECO:0000256" key="1">
    <source>
        <dbReference type="SAM" id="MobiDB-lite"/>
    </source>
</evidence>
<dbReference type="GO" id="GO:0005829">
    <property type="term" value="C:cytosol"/>
    <property type="evidence" value="ECO:0007669"/>
    <property type="project" value="TreeGrafter"/>
</dbReference>
<feature type="compositionally biased region" description="Pro residues" evidence="1">
    <location>
        <begin position="245"/>
        <end position="254"/>
    </location>
</feature>
<evidence type="ECO:0000313" key="4">
    <source>
        <dbReference type="Proteomes" id="UP000076580"/>
    </source>
</evidence>
<feature type="region of interest" description="Disordered" evidence="1">
    <location>
        <begin position="225"/>
        <end position="259"/>
    </location>
</feature>
<dbReference type="PANTHER" id="PTHR31441">
    <property type="entry name" value="FOLLICULIN FAMILY MEMBER"/>
    <property type="match status" value="1"/>
</dbReference>
<proteinExistence type="predicted"/>
<accession>A0A151GUJ9</accession>
<dbReference type="InterPro" id="IPR021713">
    <property type="entry name" value="Folliculin"/>
</dbReference>
<evidence type="ECO:0000259" key="2">
    <source>
        <dbReference type="PROSITE" id="PS51834"/>
    </source>
</evidence>
<dbReference type="PROSITE" id="PS51834">
    <property type="entry name" value="DENN_FLCN_SMCR8"/>
    <property type="match status" value="1"/>
</dbReference>
<keyword evidence="4" id="KW-1185">Reference proteome</keyword>
<protein>
    <recommendedName>
        <fullName evidence="2">UDENN FLCN/SMCR8-type domain-containing protein</fullName>
    </recommendedName>
</protein>
<feature type="region of interest" description="Disordered" evidence="1">
    <location>
        <begin position="272"/>
        <end position="337"/>
    </location>
</feature>
<dbReference type="GO" id="GO:1904263">
    <property type="term" value="P:positive regulation of TORC1 signaling"/>
    <property type="evidence" value="ECO:0007669"/>
    <property type="project" value="TreeGrafter"/>
</dbReference>
<feature type="region of interest" description="Disordered" evidence="1">
    <location>
        <begin position="106"/>
        <end position="138"/>
    </location>
</feature>
<organism evidence="3 4">
    <name type="scientific">Drechmeria coniospora</name>
    <name type="common">Nematophagous fungus</name>
    <name type="synonym">Meria coniospora</name>
    <dbReference type="NCBI Taxonomy" id="98403"/>
    <lineage>
        <taxon>Eukaryota</taxon>
        <taxon>Fungi</taxon>
        <taxon>Dikarya</taxon>
        <taxon>Ascomycota</taxon>
        <taxon>Pezizomycotina</taxon>
        <taxon>Sordariomycetes</taxon>
        <taxon>Hypocreomycetidae</taxon>
        <taxon>Hypocreales</taxon>
        <taxon>Ophiocordycipitaceae</taxon>
        <taxon>Drechmeria</taxon>
    </lineage>
</organism>
<gene>
    <name evidence="3" type="ORF">DCS_01932</name>
</gene>
<dbReference type="GeneID" id="63714575"/>
<dbReference type="RefSeq" id="XP_040660146.1">
    <property type="nucleotide sequence ID" value="XM_040799263.1"/>
</dbReference>